<comment type="caution">
    <text evidence="3">The sequence shown here is derived from an EMBL/GenBank/DDBJ whole genome shotgun (WGS) entry which is preliminary data.</text>
</comment>
<dbReference type="AlphaFoldDB" id="A0A1S1QBX5"/>
<feature type="transmembrane region" description="Helical" evidence="2">
    <location>
        <begin position="77"/>
        <end position="98"/>
    </location>
</feature>
<evidence type="ECO:0000313" key="4">
    <source>
        <dbReference type="Proteomes" id="UP000179627"/>
    </source>
</evidence>
<feature type="compositionally biased region" description="Low complexity" evidence="1">
    <location>
        <begin position="190"/>
        <end position="201"/>
    </location>
</feature>
<name>A0A1S1QBX5_9ACTN</name>
<proteinExistence type="predicted"/>
<dbReference type="Proteomes" id="UP000179627">
    <property type="component" value="Unassembled WGS sequence"/>
</dbReference>
<evidence type="ECO:0000256" key="1">
    <source>
        <dbReference type="SAM" id="MobiDB-lite"/>
    </source>
</evidence>
<reference evidence="4" key="1">
    <citation type="submission" date="2016-07" db="EMBL/GenBank/DDBJ databases">
        <title>Sequence Frankia sp. strain CcI1.17.</title>
        <authorList>
            <person name="Ghodhbane-Gtari F."/>
            <person name="Swanson E."/>
            <person name="Gueddou A."/>
            <person name="Morris K."/>
            <person name="Hezbri K."/>
            <person name="Ktari A."/>
            <person name="Nouioui I."/>
            <person name="Abebe-Akele F."/>
            <person name="Simpson S."/>
            <person name="Thomas K."/>
            <person name="Gtari M."/>
            <person name="Tisa L.S."/>
            <person name="Hurst S."/>
        </authorList>
    </citation>
    <scope>NUCLEOTIDE SEQUENCE [LARGE SCALE GENOMIC DNA]</scope>
    <source>
        <strain evidence="4">Cc1.17</strain>
    </source>
</reference>
<sequence>MTRLLRRRGERLDQPRPSRRAHLRPSYEPETFGRAAERIARFLGTARFIAAQTVVVVVWVVYNIVAPPPARFDNYPFIFLTLALSLQAAYAAPLILLAQNRQDDRDRANLAQDRETSVRLQDDTGYLARELAAMRVSIGELASRDFLRSELKALLADLDSANSDAGAGARGERARRDRRERRQRPEETAAPRSGVSGPARSGRSRRPD</sequence>
<protein>
    <recommendedName>
        <fullName evidence="5">DUF1003 domain-containing protein</fullName>
    </recommendedName>
</protein>
<dbReference type="EMBL" id="MBLM01000152">
    <property type="protein sequence ID" value="OHV30592.1"/>
    <property type="molecule type" value="Genomic_DNA"/>
</dbReference>
<feature type="region of interest" description="Disordered" evidence="1">
    <location>
        <begin position="1"/>
        <end position="28"/>
    </location>
</feature>
<keyword evidence="4" id="KW-1185">Reference proteome</keyword>
<evidence type="ECO:0008006" key="5">
    <source>
        <dbReference type="Google" id="ProtNLM"/>
    </source>
</evidence>
<gene>
    <name evidence="3" type="ORF">CC117_06565</name>
</gene>
<dbReference type="PANTHER" id="PTHR41386">
    <property type="entry name" value="INTEGRAL MEMBRANE PROTEIN-RELATED"/>
    <property type="match status" value="1"/>
</dbReference>
<feature type="region of interest" description="Disordered" evidence="1">
    <location>
        <begin position="162"/>
        <end position="208"/>
    </location>
</feature>
<dbReference type="RefSeq" id="WP_071089221.1">
    <property type="nucleotide sequence ID" value="NZ_MBLM01000152.1"/>
</dbReference>
<organism evidence="3 4">
    <name type="scientific">Parafrankia colletiae</name>
    <dbReference type="NCBI Taxonomy" id="573497"/>
    <lineage>
        <taxon>Bacteria</taxon>
        <taxon>Bacillati</taxon>
        <taxon>Actinomycetota</taxon>
        <taxon>Actinomycetes</taxon>
        <taxon>Frankiales</taxon>
        <taxon>Frankiaceae</taxon>
        <taxon>Parafrankia</taxon>
    </lineage>
</organism>
<keyword evidence="2" id="KW-0812">Transmembrane</keyword>
<dbReference type="OrthoDB" id="9795736at2"/>
<keyword evidence="2" id="KW-0472">Membrane</keyword>
<dbReference type="PANTHER" id="PTHR41386:SF1">
    <property type="entry name" value="MEMBRANE PROTEIN"/>
    <property type="match status" value="1"/>
</dbReference>
<keyword evidence="2" id="KW-1133">Transmembrane helix</keyword>
<dbReference type="InterPro" id="IPR010406">
    <property type="entry name" value="DUF1003"/>
</dbReference>
<accession>A0A1S1QBX5</accession>
<evidence type="ECO:0000256" key="2">
    <source>
        <dbReference type="SAM" id="Phobius"/>
    </source>
</evidence>
<dbReference type="Pfam" id="PF06210">
    <property type="entry name" value="DUF1003"/>
    <property type="match status" value="1"/>
</dbReference>
<evidence type="ECO:0000313" key="3">
    <source>
        <dbReference type="EMBL" id="OHV30592.1"/>
    </source>
</evidence>
<feature type="transmembrane region" description="Helical" evidence="2">
    <location>
        <begin position="48"/>
        <end position="65"/>
    </location>
</feature>